<dbReference type="AlphaFoldDB" id="A0A1H1QZL0"/>
<evidence type="ECO:0000313" key="2">
    <source>
        <dbReference type="Proteomes" id="UP000185663"/>
    </source>
</evidence>
<sequence>MRWDRLVDDLEAQFDAEARAGLAGQTAELTRAEQAAVVLADRLRATRDPVSVVLGDGSVVTGRVAHVGADWVVVRPEPGRDSGDELVPISAIDVVEGVGVRTRADERMPRLTSVLRALQRDRVLLTIRTRAASTTGRLARVGRDHLDVVEERDRFTGRPRTRVVRIDALLVLRESDPHPF</sequence>
<dbReference type="OrthoDB" id="3827359at2"/>
<protein>
    <submittedName>
        <fullName evidence="1">Uncharacterized protein</fullName>
    </submittedName>
</protein>
<dbReference type="Proteomes" id="UP000185663">
    <property type="component" value="Chromosome I"/>
</dbReference>
<dbReference type="RefSeq" id="WP_083371948.1">
    <property type="nucleotide sequence ID" value="NZ_LT629776.1"/>
</dbReference>
<evidence type="ECO:0000313" key="1">
    <source>
        <dbReference type="EMBL" id="SDS28820.1"/>
    </source>
</evidence>
<proteinExistence type="predicted"/>
<keyword evidence="2" id="KW-1185">Reference proteome</keyword>
<reference evidence="1 2" key="1">
    <citation type="submission" date="2016-10" db="EMBL/GenBank/DDBJ databases">
        <authorList>
            <person name="de Groot N.N."/>
        </authorList>
    </citation>
    <scope>NUCLEOTIDE SEQUENCE [LARGE SCALE GENOMIC DNA]</scope>
    <source>
        <strain evidence="1 2">DSM 22126</strain>
    </source>
</reference>
<dbReference type="EMBL" id="LT629776">
    <property type="protein sequence ID" value="SDS28820.1"/>
    <property type="molecule type" value="Genomic_DNA"/>
</dbReference>
<dbReference type="STRING" id="545619.SAMN04489860_1217"/>
<name>A0A1H1QZL0_9CELL</name>
<organism evidence="1 2">
    <name type="scientific">Paraoerskovia marina</name>
    <dbReference type="NCBI Taxonomy" id="545619"/>
    <lineage>
        <taxon>Bacteria</taxon>
        <taxon>Bacillati</taxon>
        <taxon>Actinomycetota</taxon>
        <taxon>Actinomycetes</taxon>
        <taxon>Micrococcales</taxon>
        <taxon>Cellulomonadaceae</taxon>
        <taxon>Paraoerskovia</taxon>
    </lineage>
</organism>
<accession>A0A1H1QZL0</accession>
<dbReference type="eggNOG" id="ENOG5032Z7Q">
    <property type="taxonomic scope" value="Bacteria"/>
</dbReference>
<gene>
    <name evidence="1" type="ORF">SAMN04489860_1217</name>
</gene>